<evidence type="ECO:0000313" key="2">
    <source>
        <dbReference type="Proteomes" id="UP000070198"/>
    </source>
</evidence>
<proteinExistence type="predicted"/>
<dbReference type="EMBL" id="LQOF01000288">
    <property type="protein sequence ID" value="KXT67663.1"/>
    <property type="molecule type" value="Genomic_DNA"/>
</dbReference>
<sequence length="130" mass="15774">MINKQEVIEKIEACKSPFTSEDDTIFNYGLGKALSIIKQLDEPEKPVVPQFVADWYEDNKDEFEYNLYRLCIDFYERKLHEDLHEWFDNDKNKPIEVLVLMNKYGYEVYVRDCCYKVLNSYEEFLKIFER</sequence>
<dbReference type="InterPro" id="IPR012865">
    <property type="entry name" value="DUF1642"/>
</dbReference>
<dbReference type="AlphaFoldDB" id="A0A139MVA0"/>
<dbReference type="Pfam" id="PF07852">
    <property type="entry name" value="DUF1642"/>
    <property type="match status" value="1"/>
</dbReference>
<protein>
    <submittedName>
        <fullName evidence="1">Phage protein</fullName>
    </submittedName>
</protein>
<gene>
    <name evidence="1" type="ORF">SGADD02_01299</name>
</gene>
<comment type="caution">
    <text evidence="1">The sequence shown here is derived from an EMBL/GenBank/DDBJ whole genome shotgun (WGS) entry which is preliminary data.</text>
</comment>
<organism evidence="1 2">
    <name type="scientific">Streptococcus gallolyticus</name>
    <dbReference type="NCBI Taxonomy" id="315405"/>
    <lineage>
        <taxon>Bacteria</taxon>
        <taxon>Bacillati</taxon>
        <taxon>Bacillota</taxon>
        <taxon>Bacilli</taxon>
        <taxon>Lactobacillales</taxon>
        <taxon>Streptococcaceae</taxon>
        <taxon>Streptococcus</taxon>
    </lineage>
</organism>
<evidence type="ECO:0000313" key="1">
    <source>
        <dbReference type="EMBL" id="KXT67663.1"/>
    </source>
</evidence>
<reference evidence="1 2" key="1">
    <citation type="submission" date="2016-01" db="EMBL/GenBank/DDBJ databases">
        <title>Highly variable Streptococcus oralis are common among viridans streptococci isolated from primates.</title>
        <authorList>
            <person name="Denapaite D."/>
            <person name="Rieger M."/>
            <person name="Koendgen S."/>
            <person name="Brueckner R."/>
            <person name="Ochigava I."/>
            <person name="Kappeler P."/>
            <person name="Maetz-Rensing K."/>
            <person name="Leendertz F."/>
            <person name="Hakenbeck R."/>
        </authorList>
    </citation>
    <scope>NUCLEOTIDE SEQUENCE [LARGE SCALE GENOMIC DNA]</scope>
    <source>
        <strain evidence="1 2">DD02</strain>
    </source>
</reference>
<accession>A0A139MVA0</accession>
<dbReference type="Proteomes" id="UP000070198">
    <property type="component" value="Unassembled WGS sequence"/>
</dbReference>
<dbReference type="PATRIC" id="fig|315405.11.peg.1545"/>
<dbReference type="RefSeq" id="WP_061458801.1">
    <property type="nucleotide sequence ID" value="NZ_KQ968748.1"/>
</dbReference>
<name>A0A139MVA0_9STRE</name>